<sequence length="289" mass="31363">MGLAASSTVFADTALPRGVSGLGPYLDPAGGAGTAQLASDFVEWSFALEAAARQDFSRPDVEDFPALAQRLLGVLQRPGARGAGGGPLPRALADLSRRVERLHPSAVDAWTARVRNHVVARRWEYGCRSRHGVPGFGHYVTRRRSGIAALCVLTLPRRSDPGLGSSATLAARRLALAAVDVIGLDHDVALYPLVLRSGPFPLNAATCIERHEGHPWDVAIYRTVQRRDEIMAAFVRGCEFLDRRADTALRSTLSRLRDCVSGHIAWLRRSGLPRLPPRPRCAADAVDDW</sequence>
<reference evidence="1 2" key="1">
    <citation type="submission" date="2018-10" db="EMBL/GenBank/DDBJ databases">
        <title>Sequencing the genomes of 1000 actinobacteria strains.</title>
        <authorList>
            <person name="Klenk H.-P."/>
        </authorList>
    </citation>
    <scope>NUCLEOTIDE SEQUENCE [LARGE SCALE GENOMIC DNA]</scope>
    <source>
        <strain evidence="1 2">DSM 43800</strain>
    </source>
</reference>
<comment type="caution">
    <text evidence="1">The sequence shown here is derived from an EMBL/GenBank/DDBJ whole genome shotgun (WGS) entry which is preliminary data.</text>
</comment>
<dbReference type="Pfam" id="PF19086">
    <property type="entry name" value="Terpene_syn_C_2"/>
    <property type="match status" value="1"/>
</dbReference>
<protein>
    <recommendedName>
        <fullName evidence="3">Terpene synthase family protein</fullName>
    </recommendedName>
</protein>
<evidence type="ECO:0000313" key="2">
    <source>
        <dbReference type="Proteomes" id="UP000282084"/>
    </source>
</evidence>
<dbReference type="Proteomes" id="UP000282084">
    <property type="component" value="Unassembled WGS sequence"/>
</dbReference>
<name>A0A495VYP1_9PSEU</name>
<keyword evidence="2" id="KW-1185">Reference proteome</keyword>
<proteinExistence type="predicted"/>
<dbReference type="AlphaFoldDB" id="A0A495VYP1"/>
<gene>
    <name evidence="1" type="ORF">C8E97_3068</name>
</gene>
<evidence type="ECO:0000313" key="1">
    <source>
        <dbReference type="EMBL" id="RKT54446.1"/>
    </source>
</evidence>
<dbReference type="SUPFAM" id="SSF48576">
    <property type="entry name" value="Terpenoid synthases"/>
    <property type="match status" value="1"/>
</dbReference>
<dbReference type="Gene3D" id="1.10.600.10">
    <property type="entry name" value="Farnesyl Diphosphate Synthase"/>
    <property type="match status" value="1"/>
</dbReference>
<organism evidence="1 2">
    <name type="scientific">Saccharothrix australiensis</name>
    <dbReference type="NCBI Taxonomy" id="2072"/>
    <lineage>
        <taxon>Bacteria</taxon>
        <taxon>Bacillati</taxon>
        <taxon>Actinomycetota</taxon>
        <taxon>Actinomycetes</taxon>
        <taxon>Pseudonocardiales</taxon>
        <taxon>Pseudonocardiaceae</taxon>
        <taxon>Saccharothrix</taxon>
    </lineage>
</organism>
<dbReference type="EMBL" id="RBXO01000001">
    <property type="protein sequence ID" value="RKT54446.1"/>
    <property type="molecule type" value="Genomic_DNA"/>
</dbReference>
<accession>A0A495VYP1</accession>
<dbReference type="InterPro" id="IPR008949">
    <property type="entry name" value="Isoprenoid_synthase_dom_sf"/>
</dbReference>
<evidence type="ECO:0008006" key="3">
    <source>
        <dbReference type="Google" id="ProtNLM"/>
    </source>
</evidence>